<dbReference type="Proteomes" id="UP000199698">
    <property type="component" value="Unassembled WGS sequence"/>
</dbReference>
<keyword evidence="2" id="KW-1185">Reference proteome</keyword>
<dbReference type="RefSeq" id="WP_091124511.1">
    <property type="nucleotide sequence ID" value="NZ_FMBA01000037.1"/>
</dbReference>
<reference evidence="2" key="1">
    <citation type="submission" date="2016-08" db="EMBL/GenBank/DDBJ databases">
        <authorList>
            <person name="Varghese N."/>
            <person name="Submissions Spin"/>
        </authorList>
    </citation>
    <scope>NUCLEOTIDE SEQUENCE [LARGE SCALE GENOMIC DNA]</scope>
    <source>
        <strain evidence="2">R-53144</strain>
    </source>
</reference>
<proteinExistence type="predicted"/>
<evidence type="ECO:0000313" key="2">
    <source>
        <dbReference type="Proteomes" id="UP000199698"/>
    </source>
</evidence>
<dbReference type="STRING" id="1798183.GA0061080_103719"/>
<gene>
    <name evidence="1" type="ORF">GA0061080_103719</name>
</gene>
<protein>
    <submittedName>
        <fullName evidence="1">Uncharacterized protein</fullName>
    </submittedName>
</protein>
<dbReference type="EMBL" id="FMBA01000037">
    <property type="protein sequence ID" value="SCC18048.1"/>
    <property type="molecule type" value="Genomic_DNA"/>
</dbReference>
<sequence>MKKLRGMVSHFIAQKIFMARAGLEPEVVNGVMHEYYIRRTWVDRMKKLNSDYQMFSGPFPKVGQKGMRGMLINSYLKDYTHNILRKVIIKRTEKPADIIIKRKHDEMWG</sequence>
<accession>A0A1C4CGB5</accession>
<evidence type="ECO:0000313" key="1">
    <source>
        <dbReference type="EMBL" id="SCC18048.1"/>
    </source>
</evidence>
<dbReference type="OrthoDB" id="9808671at2"/>
<dbReference type="AlphaFoldDB" id="A0A1C4CGB5"/>
<organism evidence="1 2">
    <name type="scientific">Gilliamella intestini</name>
    <dbReference type="NCBI Taxonomy" id="1798183"/>
    <lineage>
        <taxon>Bacteria</taxon>
        <taxon>Pseudomonadati</taxon>
        <taxon>Pseudomonadota</taxon>
        <taxon>Gammaproteobacteria</taxon>
        <taxon>Orbales</taxon>
        <taxon>Orbaceae</taxon>
        <taxon>Gilliamella</taxon>
    </lineage>
</organism>
<name>A0A1C4CGB5_9GAMM</name>